<feature type="chain" id="PRO_5043443243" evidence="3">
    <location>
        <begin position="26"/>
        <end position="379"/>
    </location>
</feature>
<organism evidence="5 6">
    <name type="scientific">Variovorax paradoxus</name>
    <dbReference type="NCBI Taxonomy" id="34073"/>
    <lineage>
        <taxon>Bacteria</taxon>
        <taxon>Pseudomonadati</taxon>
        <taxon>Pseudomonadota</taxon>
        <taxon>Betaproteobacteria</taxon>
        <taxon>Burkholderiales</taxon>
        <taxon>Comamonadaceae</taxon>
        <taxon>Variovorax</taxon>
    </lineage>
</organism>
<evidence type="ECO:0000256" key="2">
    <source>
        <dbReference type="ARBA" id="ARBA00022729"/>
    </source>
</evidence>
<feature type="domain" description="Leucine-binding protein" evidence="4">
    <location>
        <begin position="29"/>
        <end position="365"/>
    </location>
</feature>
<comment type="caution">
    <text evidence="5">The sequence shown here is derived from an EMBL/GenBank/DDBJ whole genome shotgun (WGS) entry which is preliminary data.</text>
</comment>
<sequence length="379" mass="40424">MTNRKLLLKLVSASLVAIAGMPSFAQSAIEIGATVPLTGPAALSGTQYHNSLRLAEEHVNKAGGINGKPIRFVFEDAQSTNPTALNAFMKIVQEKKPTFVFLSSYSTQNMAVAPEVLKARVPVMYAGGADALQALKNPYMFRIRPADSTAAVAMAQFVKGTLKATKPGIIYIQNDFGQGAAKAATKTLADAGIAVVASEAYGGNDKDMSAQLLSLKNKGADAIIALSFPQDGALLLRQIKTMGLKQPIVASSGVFLPSAMQLMSAADLENVWGVIDVMLETNPNAKSFVKEYKERFRVDADAYAAVYYDGAMILADGLRKVGPDPEKLRDYVARVKNYQGVAGTFSFDDAGNGIHEVTIVNFKKGTKDMVFVSKVVATP</sequence>
<evidence type="ECO:0000313" key="6">
    <source>
        <dbReference type="Proteomes" id="UP001224845"/>
    </source>
</evidence>
<dbReference type="Gene3D" id="3.40.50.2300">
    <property type="match status" value="2"/>
</dbReference>
<dbReference type="EMBL" id="JAUSRV010000020">
    <property type="protein sequence ID" value="MDP9974917.1"/>
    <property type="molecule type" value="Genomic_DNA"/>
</dbReference>
<dbReference type="InterPro" id="IPR028081">
    <property type="entry name" value="Leu-bd"/>
</dbReference>
<keyword evidence="2 3" id="KW-0732">Signal</keyword>
<evidence type="ECO:0000259" key="4">
    <source>
        <dbReference type="Pfam" id="PF13458"/>
    </source>
</evidence>
<evidence type="ECO:0000256" key="3">
    <source>
        <dbReference type="SAM" id="SignalP"/>
    </source>
</evidence>
<feature type="signal peptide" evidence="3">
    <location>
        <begin position="1"/>
        <end position="25"/>
    </location>
</feature>
<dbReference type="Proteomes" id="UP001224845">
    <property type="component" value="Unassembled WGS sequence"/>
</dbReference>
<dbReference type="SUPFAM" id="SSF53822">
    <property type="entry name" value="Periplasmic binding protein-like I"/>
    <property type="match status" value="1"/>
</dbReference>
<dbReference type="Pfam" id="PF13458">
    <property type="entry name" value="Peripla_BP_6"/>
    <property type="match status" value="1"/>
</dbReference>
<comment type="similarity">
    <text evidence="1">Belongs to the leucine-binding protein family.</text>
</comment>
<dbReference type="AlphaFoldDB" id="A0AAW8ESK4"/>
<accession>A0AAW8ESK4</accession>
<evidence type="ECO:0000256" key="1">
    <source>
        <dbReference type="ARBA" id="ARBA00010062"/>
    </source>
</evidence>
<dbReference type="InterPro" id="IPR051010">
    <property type="entry name" value="BCAA_transport"/>
</dbReference>
<dbReference type="RefSeq" id="WP_307596948.1">
    <property type="nucleotide sequence ID" value="NZ_JAUSRV010000020.1"/>
</dbReference>
<dbReference type="PROSITE" id="PS50890">
    <property type="entry name" value="PUA"/>
    <property type="match status" value="1"/>
</dbReference>
<evidence type="ECO:0000313" key="5">
    <source>
        <dbReference type="EMBL" id="MDP9974917.1"/>
    </source>
</evidence>
<reference evidence="5" key="1">
    <citation type="submission" date="2023-07" db="EMBL/GenBank/DDBJ databases">
        <title>Sorghum-associated microbial communities from plants grown in Nebraska, USA.</title>
        <authorList>
            <person name="Schachtman D."/>
        </authorList>
    </citation>
    <scope>NUCLEOTIDE SEQUENCE</scope>
    <source>
        <strain evidence="5">DS3315</strain>
    </source>
</reference>
<name>A0AAW8ESK4_VARPD</name>
<proteinExistence type="inferred from homology"/>
<dbReference type="PANTHER" id="PTHR30483:SF6">
    <property type="entry name" value="PERIPLASMIC BINDING PROTEIN OF ABC TRANSPORTER FOR NATURAL AMINO ACIDS"/>
    <property type="match status" value="1"/>
</dbReference>
<dbReference type="InterPro" id="IPR028082">
    <property type="entry name" value="Peripla_BP_I"/>
</dbReference>
<dbReference type="PANTHER" id="PTHR30483">
    <property type="entry name" value="LEUCINE-SPECIFIC-BINDING PROTEIN"/>
    <property type="match status" value="1"/>
</dbReference>
<protein>
    <submittedName>
        <fullName evidence="5">Branched-chain amino acid transport system substrate-binding protein</fullName>
    </submittedName>
</protein>
<gene>
    <name evidence="5" type="ORF">J2W39_006201</name>
</gene>